<dbReference type="InParanoid" id="T1G3M8"/>
<dbReference type="HOGENOM" id="CLU_2888229_0_0_1"/>
<dbReference type="OrthoDB" id="10070415at2759"/>
<evidence type="ECO:0008006" key="4">
    <source>
        <dbReference type="Google" id="ProtNLM"/>
    </source>
</evidence>
<evidence type="ECO:0000313" key="3">
    <source>
        <dbReference type="Proteomes" id="UP000015101"/>
    </source>
</evidence>
<reference evidence="2" key="3">
    <citation type="submission" date="2015-06" db="UniProtKB">
        <authorList>
            <consortium name="EnsemblMetazoa"/>
        </authorList>
    </citation>
    <scope>IDENTIFICATION</scope>
</reference>
<dbReference type="Proteomes" id="UP000015101">
    <property type="component" value="Unassembled WGS sequence"/>
</dbReference>
<reference evidence="3" key="1">
    <citation type="submission" date="2012-12" db="EMBL/GenBank/DDBJ databases">
        <authorList>
            <person name="Hellsten U."/>
            <person name="Grimwood J."/>
            <person name="Chapman J.A."/>
            <person name="Shapiro H."/>
            <person name="Aerts A."/>
            <person name="Otillar R.P."/>
            <person name="Terry A.Y."/>
            <person name="Boore J.L."/>
            <person name="Simakov O."/>
            <person name="Marletaz F."/>
            <person name="Cho S.-J."/>
            <person name="Edsinger-Gonzales E."/>
            <person name="Havlak P."/>
            <person name="Kuo D.-H."/>
            <person name="Larsson T."/>
            <person name="Lv J."/>
            <person name="Arendt D."/>
            <person name="Savage R."/>
            <person name="Osoegawa K."/>
            <person name="de Jong P."/>
            <person name="Lindberg D.R."/>
            <person name="Seaver E.C."/>
            <person name="Weisblat D.A."/>
            <person name="Putnam N.H."/>
            <person name="Grigoriev I.V."/>
            <person name="Rokhsar D.S."/>
        </authorList>
    </citation>
    <scope>NUCLEOTIDE SEQUENCE</scope>
</reference>
<dbReference type="AlphaFoldDB" id="T1G3M8"/>
<evidence type="ECO:0000313" key="2">
    <source>
        <dbReference type="EnsemblMetazoa" id="HelroP79333"/>
    </source>
</evidence>
<dbReference type="CTD" id="20215676"/>
<dbReference type="EMBL" id="KB096502">
    <property type="protein sequence ID" value="ESO04352.1"/>
    <property type="molecule type" value="Genomic_DNA"/>
</dbReference>
<dbReference type="EnsemblMetazoa" id="HelroT79333">
    <property type="protein sequence ID" value="HelroP79333"/>
    <property type="gene ID" value="HelroG79333"/>
</dbReference>
<reference evidence="1 3" key="2">
    <citation type="journal article" date="2013" name="Nature">
        <title>Insights into bilaterian evolution from three spiralian genomes.</title>
        <authorList>
            <person name="Simakov O."/>
            <person name="Marletaz F."/>
            <person name="Cho S.J."/>
            <person name="Edsinger-Gonzales E."/>
            <person name="Havlak P."/>
            <person name="Hellsten U."/>
            <person name="Kuo D.H."/>
            <person name="Larsson T."/>
            <person name="Lv J."/>
            <person name="Arendt D."/>
            <person name="Savage R."/>
            <person name="Osoegawa K."/>
            <person name="de Jong P."/>
            <person name="Grimwood J."/>
            <person name="Chapman J.A."/>
            <person name="Shapiro H."/>
            <person name="Aerts A."/>
            <person name="Otillar R.P."/>
            <person name="Terry A.Y."/>
            <person name="Boore J.L."/>
            <person name="Grigoriev I.V."/>
            <person name="Lindberg D.R."/>
            <person name="Seaver E.C."/>
            <person name="Weisblat D.A."/>
            <person name="Putnam N.H."/>
            <person name="Rokhsar D.S."/>
        </authorList>
    </citation>
    <scope>NUCLEOTIDE SEQUENCE</scope>
</reference>
<protein>
    <recommendedName>
        <fullName evidence="4">Reverse transcriptase domain-containing protein</fullName>
    </recommendedName>
</protein>
<dbReference type="GeneID" id="20215676"/>
<name>T1G3M8_HELRO</name>
<dbReference type="EMBL" id="AMQM01004323">
    <property type="status" value="NOT_ANNOTATED_CDS"/>
    <property type="molecule type" value="Genomic_DNA"/>
</dbReference>
<sequence length="63" mass="7534">MCFVDFRKAFYSLSHDRLWLVMLKIGYPFQIVQLLLNLFKKQIVEVKVVDVTAKWFPVRMGVK</sequence>
<keyword evidence="3" id="KW-1185">Reference proteome</keyword>
<dbReference type="RefSeq" id="XP_009017621.1">
    <property type="nucleotide sequence ID" value="XM_009019373.1"/>
</dbReference>
<evidence type="ECO:0000313" key="1">
    <source>
        <dbReference type="EMBL" id="ESO04352.1"/>
    </source>
</evidence>
<dbReference type="KEGG" id="hro:HELRODRAFT_79333"/>
<proteinExistence type="predicted"/>
<gene>
    <name evidence="2" type="primary">20215676</name>
    <name evidence="1" type="ORF">HELRODRAFT_79333</name>
</gene>
<accession>T1G3M8</accession>
<organism evidence="2 3">
    <name type="scientific">Helobdella robusta</name>
    <name type="common">Californian leech</name>
    <dbReference type="NCBI Taxonomy" id="6412"/>
    <lineage>
        <taxon>Eukaryota</taxon>
        <taxon>Metazoa</taxon>
        <taxon>Spiralia</taxon>
        <taxon>Lophotrochozoa</taxon>
        <taxon>Annelida</taxon>
        <taxon>Clitellata</taxon>
        <taxon>Hirudinea</taxon>
        <taxon>Rhynchobdellida</taxon>
        <taxon>Glossiphoniidae</taxon>
        <taxon>Helobdella</taxon>
    </lineage>
</organism>